<dbReference type="SUPFAM" id="SSF52821">
    <property type="entry name" value="Rhodanese/Cell cycle control phosphatase"/>
    <property type="match status" value="1"/>
</dbReference>
<keyword evidence="5" id="KW-1185">Reference proteome</keyword>
<dbReference type="InterPro" id="IPR020936">
    <property type="entry name" value="TrhO"/>
</dbReference>
<dbReference type="PROSITE" id="PS50206">
    <property type="entry name" value="RHODANESE_3"/>
    <property type="match status" value="1"/>
</dbReference>
<feature type="compositionally biased region" description="Basic and acidic residues" evidence="2">
    <location>
        <begin position="349"/>
        <end position="358"/>
    </location>
</feature>
<dbReference type="Gene3D" id="3.30.70.100">
    <property type="match status" value="1"/>
</dbReference>
<proteinExistence type="inferred from homology"/>
<comment type="function">
    <text evidence="1">Catalyzes oxygen-dependent 5-hydroxyuridine (ho5U) modification at position 34 in tRNAs.</text>
</comment>
<dbReference type="KEGG" id="cja:CJA_2201"/>
<dbReference type="STRING" id="498211.CJA_2201"/>
<dbReference type="PANTHER" id="PTHR43268:SF3">
    <property type="entry name" value="RHODANESE-LIKE DOMAIN-CONTAINING PROTEIN 7-RELATED"/>
    <property type="match status" value="1"/>
</dbReference>
<protein>
    <recommendedName>
        <fullName evidence="1">tRNA uridine(34) hydroxylase</fullName>
        <ecNumber evidence="1">1.14.-.-</ecNumber>
    </recommendedName>
    <alternativeName>
        <fullName evidence="1">tRNA hydroxylation protein O</fullName>
    </alternativeName>
</protein>
<evidence type="ECO:0000256" key="2">
    <source>
        <dbReference type="SAM" id="MobiDB-lite"/>
    </source>
</evidence>
<dbReference type="CDD" id="cd01518">
    <property type="entry name" value="RHOD_YceA"/>
    <property type="match status" value="1"/>
</dbReference>
<dbReference type="GO" id="GO:0006400">
    <property type="term" value="P:tRNA modification"/>
    <property type="evidence" value="ECO:0007669"/>
    <property type="project" value="UniProtKB-UniRule"/>
</dbReference>
<dbReference type="PANTHER" id="PTHR43268">
    <property type="entry name" value="THIOSULFATE SULFURTRANSFERASE/RHODANESE-LIKE DOMAIN-CONTAINING PROTEIN 2"/>
    <property type="match status" value="1"/>
</dbReference>
<evidence type="ECO:0000313" key="4">
    <source>
        <dbReference type="EMBL" id="ACE85217.1"/>
    </source>
</evidence>
<dbReference type="Pfam" id="PF00581">
    <property type="entry name" value="Rhodanese"/>
    <property type="match status" value="1"/>
</dbReference>
<dbReference type="InterPro" id="IPR036873">
    <property type="entry name" value="Rhodanese-like_dom_sf"/>
</dbReference>
<keyword evidence="1" id="KW-0560">Oxidoreductase</keyword>
<dbReference type="eggNOG" id="COG1054">
    <property type="taxonomic scope" value="Bacteria"/>
</dbReference>
<comment type="similarity">
    <text evidence="1">Belongs to the TrhO family.</text>
</comment>
<evidence type="ECO:0000313" key="5">
    <source>
        <dbReference type="Proteomes" id="UP000001036"/>
    </source>
</evidence>
<gene>
    <name evidence="1" type="primary">trhO</name>
    <name evidence="4" type="ordered locus">CJA_2201</name>
</gene>
<dbReference type="SMART" id="SM00450">
    <property type="entry name" value="RHOD"/>
    <property type="match status" value="1"/>
</dbReference>
<dbReference type="EC" id="1.14.-.-" evidence="1"/>
<dbReference type="InterPro" id="IPR040503">
    <property type="entry name" value="TRHO_N"/>
</dbReference>
<evidence type="ECO:0000259" key="3">
    <source>
        <dbReference type="PROSITE" id="PS50206"/>
    </source>
</evidence>
<evidence type="ECO:0000256" key="1">
    <source>
        <dbReference type="HAMAP-Rule" id="MF_00469"/>
    </source>
</evidence>
<dbReference type="InterPro" id="IPR001763">
    <property type="entry name" value="Rhodanese-like_dom"/>
</dbReference>
<dbReference type="NCBIfam" id="NF001136">
    <property type="entry name" value="PRK00142.1-4"/>
    <property type="match status" value="1"/>
</dbReference>
<dbReference type="HOGENOM" id="CLU_038878_0_0_6"/>
<dbReference type="Proteomes" id="UP000001036">
    <property type="component" value="Chromosome"/>
</dbReference>
<dbReference type="Gene3D" id="3.40.250.10">
    <property type="entry name" value="Rhodanese-like domain"/>
    <property type="match status" value="1"/>
</dbReference>
<dbReference type="Pfam" id="PF17773">
    <property type="entry name" value="UPF0176_N"/>
    <property type="match status" value="1"/>
</dbReference>
<dbReference type="AlphaFoldDB" id="B3PJ90"/>
<dbReference type="EMBL" id="CP000934">
    <property type="protein sequence ID" value="ACE85217.1"/>
    <property type="molecule type" value="Genomic_DNA"/>
</dbReference>
<comment type="catalytic activity">
    <reaction evidence="1">
        <text>uridine(34) in tRNA + AH2 + O2 = 5-hydroxyuridine(34) in tRNA + A + H2O</text>
        <dbReference type="Rhea" id="RHEA:64224"/>
        <dbReference type="Rhea" id="RHEA-COMP:11727"/>
        <dbReference type="Rhea" id="RHEA-COMP:13381"/>
        <dbReference type="ChEBI" id="CHEBI:13193"/>
        <dbReference type="ChEBI" id="CHEBI:15377"/>
        <dbReference type="ChEBI" id="CHEBI:15379"/>
        <dbReference type="ChEBI" id="CHEBI:17499"/>
        <dbReference type="ChEBI" id="CHEBI:65315"/>
        <dbReference type="ChEBI" id="CHEBI:136877"/>
    </reaction>
</comment>
<sequence>MFVQKTNAYNARPVKGCSCGLNVSPDFTYLKLILFMSQIVVAALYKFVKLPDYQEIAPRLRDCCDQLGIKGTLLLAEEGINGTVSGSREGINGLVRFLDADGRFKGMSYKESFHEDKPFYRMKVKLKKEIVTMGVNGIDPQKIVGTYVKPQDWNALISDPEVMVIDTRNSYEYDIGTFEGAIDPRTTSFREFPAYVANHLDPAKHKKVAMFCTGGIRCEKSTAYLKEQGFDEVYHLEGGILKYLEEVPEQDSLWRGECFVFDNRVAVNHQLEKGIYDQCHGCRHPITEDDKKSPMYMLGVSCPRCYNLLSEEQKTRFGERQKQIELAKARNEVHIGALPPERQLRSLRKKDLREEQRRMSLQPMEAKG</sequence>
<organism evidence="4 5">
    <name type="scientific">Cellvibrio japonicus (strain Ueda107)</name>
    <name type="common">Pseudomonas fluorescens subsp. cellulosa</name>
    <dbReference type="NCBI Taxonomy" id="498211"/>
    <lineage>
        <taxon>Bacteria</taxon>
        <taxon>Pseudomonadati</taxon>
        <taxon>Pseudomonadota</taxon>
        <taxon>Gammaproteobacteria</taxon>
        <taxon>Cellvibrionales</taxon>
        <taxon>Cellvibrionaceae</taxon>
        <taxon>Cellvibrio</taxon>
    </lineage>
</organism>
<reference evidence="4 5" key="1">
    <citation type="journal article" date="2008" name="J. Bacteriol.">
        <title>Insights into plant cell wall degradation from the genome sequence of the soil bacterium Cellvibrio japonicus.</title>
        <authorList>
            <person name="Deboy R.T."/>
            <person name="Mongodin E.F."/>
            <person name="Fouts D.E."/>
            <person name="Tailford L.E."/>
            <person name="Khouri H."/>
            <person name="Emerson J.B."/>
            <person name="Mohamoud Y."/>
            <person name="Watkins K."/>
            <person name="Henrissat B."/>
            <person name="Gilbert H.J."/>
            <person name="Nelson K.E."/>
        </authorList>
    </citation>
    <scope>NUCLEOTIDE SEQUENCE [LARGE SCALE GENOMIC DNA]</scope>
    <source>
        <strain evidence="4 5">Ueda107</strain>
    </source>
</reference>
<dbReference type="HAMAP" id="MF_00469">
    <property type="entry name" value="TrhO"/>
    <property type="match status" value="1"/>
</dbReference>
<name>B3PJ90_CELJU</name>
<dbReference type="GO" id="GO:0016705">
    <property type="term" value="F:oxidoreductase activity, acting on paired donors, with incorporation or reduction of molecular oxygen"/>
    <property type="evidence" value="ECO:0007669"/>
    <property type="project" value="UniProtKB-UniRule"/>
</dbReference>
<feature type="region of interest" description="Disordered" evidence="2">
    <location>
        <begin position="344"/>
        <end position="368"/>
    </location>
</feature>
<keyword evidence="1" id="KW-0819">tRNA processing</keyword>
<accession>B3PJ90</accession>
<feature type="domain" description="Rhodanese" evidence="3">
    <location>
        <begin position="158"/>
        <end position="252"/>
    </location>
</feature>